<keyword evidence="8" id="KW-0238">DNA-binding</keyword>
<dbReference type="PANTHER" id="PTHR24404">
    <property type="entry name" value="ZINC FINGER PROTEIN"/>
    <property type="match status" value="1"/>
</dbReference>
<comment type="subcellular location">
    <subcellularLocation>
        <location evidence="1">Nucleus</location>
    </subcellularLocation>
</comment>
<evidence type="ECO:0000256" key="5">
    <source>
        <dbReference type="ARBA" id="ARBA00022771"/>
    </source>
</evidence>
<dbReference type="PROSITE" id="PS00028">
    <property type="entry name" value="ZINC_FINGER_C2H2_1"/>
    <property type="match status" value="2"/>
</dbReference>
<dbReference type="PROSITE" id="PS50157">
    <property type="entry name" value="ZINC_FINGER_C2H2_2"/>
    <property type="match status" value="6"/>
</dbReference>
<dbReference type="InterPro" id="IPR050589">
    <property type="entry name" value="Ikaros_C2H2-ZF"/>
</dbReference>
<accession>A0A315VMP9</accession>
<evidence type="ECO:0000256" key="10">
    <source>
        <dbReference type="ARBA" id="ARBA00023242"/>
    </source>
</evidence>
<dbReference type="AlphaFoldDB" id="A0A315VMP9"/>
<dbReference type="FunFam" id="3.30.160.60:FF:000446">
    <property type="entry name" value="Zinc finger protein"/>
    <property type="match status" value="2"/>
</dbReference>
<keyword evidence="7" id="KW-0805">Transcription regulation</keyword>
<keyword evidence="4" id="KW-0677">Repeat</keyword>
<dbReference type="STRING" id="33528.ENSGAFP00000019410"/>
<evidence type="ECO:0000256" key="7">
    <source>
        <dbReference type="ARBA" id="ARBA00023015"/>
    </source>
</evidence>
<keyword evidence="3" id="KW-0479">Metal-binding</keyword>
<dbReference type="GO" id="GO:0003700">
    <property type="term" value="F:DNA-binding transcription factor activity"/>
    <property type="evidence" value="ECO:0007669"/>
    <property type="project" value="TreeGrafter"/>
</dbReference>
<dbReference type="InterPro" id="IPR013087">
    <property type="entry name" value="Znf_C2H2_type"/>
</dbReference>
<keyword evidence="9" id="KW-0804">Transcription</keyword>
<proteinExistence type="inferred from homology"/>
<feature type="domain" description="C2H2-type" evidence="13">
    <location>
        <begin position="301"/>
        <end position="328"/>
    </location>
</feature>
<keyword evidence="5 11" id="KW-0863">Zinc-finger</keyword>
<feature type="domain" description="C2H2-type" evidence="13">
    <location>
        <begin position="329"/>
        <end position="356"/>
    </location>
</feature>
<dbReference type="GO" id="GO:0005634">
    <property type="term" value="C:nucleus"/>
    <property type="evidence" value="ECO:0007669"/>
    <property type="project" value="UniProtKB-SubCell"/>
</dbReference>
<evidence type="ECO:0000256" key="1">
    <source>
        <dbReference type="ARBA" id="ARBA00004123"/>
    </source>
</evidence>
<organism evidence="14 15">
    <name type="scientific">Gambusia affinis</name>
    <name type="common">Western mosquitofish</name>
    <name type="synonym">Heterandria affinis</name>
    <dbReference type="NCBI Taxonomy" id="33528"/>
    <lineage>
        <taxon>Eukaryota</taxon>
        <taxon>Metazoa</taxon>
        <taxon>Chordata</taxon>
        <taxon>Craniata</taxon>
        <taxon>Vertebrata</taxon>
        <taxon>Euteleostomi</taxon>
        <taxon>Actinopterygii</taxon>
        <taxon>Neopterygii</taxon>
        <taxon>Teleostei</taxon>
        <taxon>Neoteleostei</taxon>
        <taxon>Acanthomorphata</taxon>
        <taxon>Ovalentaria</taxon>
        <taxon>Atherinomorphae</taxon>
        <taxon>Cyprinodontiformes</taxon>
        <taxon>Poeciliidae</taxon>
        <taxon>Poeciliinae</taxon>
        <taxon>Gambusia</taxon>
    </lineage>
</organism>
<feature type="domain" description="C2H2-type" evidence="13">
    <location>
        <begin position="357"/>
        <end position="384"/>
    </location>
</feature>
<dbReference type="InterPro" id="IPR036236">
    <property type="entry name" value="Znf_C2H2_sf"/>
</dbReference>
<feature type="domain" description="C2H2-type" evidence="13">
    <location>
        <begin position="385"/>
        <end position="412"/>
    </location>
</feature>
<comment type="similarity">
    <text evidence="2">Belongs to the krueppel C2H2-type zinc-finger protein family.</text>
</comment>
<evidence type="ECO:0000256" key="2">
    <source>
        <dbReference type="ARBA" id="ARBA00006991"/>
    </source>
</evidence>
<feature type="domain" description="C2H2-type" evidence="13">
    <location>
        <begin position="441"/>
        <end position="468"/>
    </location>
</feature>
<evidence type="ECO:0000256" key="9">
    <source>
        <dbReference type="ARBA" id="ARBA00023163"/>
    </source>
</evidence>
<dbReference type="FunFam" id="3.30.160.60:FF:001839">
    <property type="entry name" value="Uncharacterized protein"/>
    <property type="match status" value="2"/>
</dbReference>
<comment type="caution">
    <text evidence="14">The sequence shown here is derived from an EMBL/GenBank/DDBJ whole genome shotgun (WGS) entry which is preliminary data.</text>
</comment>
<reference evidence="14 15" key="1">
    <citation type="journal article" date="2018" name="G3 (Bethesda)">
        <title>A High-Quality Reference Genome for the Invasive Mosquitofish Gambusia affinis Using a Chicago Library.</title>
        <authorList>
            <person name="Hoffberg S.L."/>
            <person name="Troendle N.J."/>
            <person name="Glenn T.C."/>
            <person name="Mahmud O."/>
            <person name="Louha S."/>
            <person name="Chalopin D."/>
            <person name="Bennetzen J.L."/>
            <person name="Mauricio R."/>
        </authorList>
    </citation>
    <scope>NUCLEOTIDE SEQUENCE [LARGE SCALE GENOMIC DNA]</scope>
    <source>
        <strain evidence="14">NE01/NJP1002.9</strain>
        <tissue evidence="14">Muscle</tissue>
    </source>
</reference>
<dbReference type="PANTHER" id="PTHR24404:SF114">
    <property type="entry name" value="KLUMPFUSS, ISOFORM B-RELATED"/>
    <property type="match status" value="1"/>
</dbReference>
<evidence type="ECO:0000256" key="12">
    <source>
        <dbReference type="SAM" id="MobiDB-lite"/>
    </source>
</evidence>
<dbReference type="Pfam" id="PF00096">
    <property type="entry name" value="zf-C2H2"/>
    <property type="match status" value="6"/>
</dbReference>
<protein>
    <recommendedName>
        <fullName evidence="13">C2H2-type domain-containing protein</fullName>
    </recommendedName>
</protein>
<evidence type="ECO:0000256" key="11">
    <source>
        <dbReference type="PROSITE-ProRule" id="PRU00042"/>
    </source>
</evidence>
<dbReference type="SMART" id="SM00355">
    <property type="entry name" value="ZnF_C2H2"/>
    <property type="match status" value="6"/>
</dbReference>
<evidence type="ECO:0000256" key="6">
    <source>
        <dbReference type="ARBA" id="ARBA00022833"/>
    </source>
</evidence>
<gene>
    <name evidence="14" type="ORF">CCH79_00003528</name>
</gene>
<evidence type="ECO:0000313" key="15">
    <source>
        <dbReference type="Proteomes" id="UP000250572"/>
    </source>
</evidence>
<dbReference type="FunFam" id="3.30.160.60:FF:001480">
    <property type="entry name" value="Si:cabz01071911.3"/>
    <property type="match status" value="1"/>
</dbReference>
<sequence>MENQHPVLAKESSDRLQRVSTGSFGPSSAPLSVVVAQIHGVDVKHHEADLSLTTVTSASLHSVLVCFKIFLKLKKSPGNTATPHTKAAIMLSAVSKQLNGALPPPTEEMEHQGKTLRADMNPKVLLHRLDAQQMLLLKEDAPEEHGLGFDLQCPESLPSDMNEDDEVFLLSSHLHQHHIQDRELPGVHCETVESIKNQDHGDYSNSSETELIEEDEADVNNVFRQQLSNYRPKSKCRGNDSKVSHSPISEDKMKFFTSKKTLDSMRKVQVEMKISCDDNGKICNRNPTSKTPARTLGGHKYLCKLCGQTFNNRRNLNAHMRVYTGKKPFSCDICGYKSSVKSNLNVHMRTHTGEKPFSCDLCGYKSSIKGSLNVHMRIHTGEKPFSCDVCGYRCRDKSSLNKHMRVYTRDKPFSCDVCFKKFSHKGLLNQHMKIHTLEKPFSCEICGFRCNVKSNLNVHMRIHTGEKPFSCQLCGYKCSVNWISHLDKDPSSSYRPFLPRPPHTLRVSNGGHAKSLPSLRSLRRALVVLAVRLVQVIEELGRHRGVYARTVGHKHVDLVHALDVASCEPLAGFPAECIGL</sequence>
<dbReference type="Gene3D" id="3.30.160.60">
    <property type="entry name" value="Classic Zinc Finger"/>
    <property type="match status" value="7"/>
</dbReference>
<evidence type="ECO:0000256" key="3">
    <source>
        <dbReference type="ARBA" id="ARBA00022723"/>
    </source>
</evidence>
<evidence type="ECO:0000259" key="13">
    <source>
        <dbReference type="PROSITE" id="PS50157"/>
    </source>
</evidence>
<evidence type="ECO:0000256" key="4">
    <source>
        <dbReference type="ARBA" id="ARBA00022737"/>
    </source>
</evidence>
<keyword evidence="10" id="KW-0539">Nucleus</keyword>
<dbReference type="GO" id="GO:0008270">
    <property type="term" value="F:zinc ion binding"/>
    <property type="evidence" value="ECO:0007669"/>
    <property type="project" value="UniProtKB-KW"/>
</dbReference>
<keyword evidence="15" id="KW-1185">Reference proteome</keyword>
<feature type="domain" description="C2H2-type" evidence="13">
    <location>
        <begin position="413"/>
        <end position="440"/>
    </location>
</feature>
<evidence type="ECO:0000313" key="14">
    <source>
        <dbReference type="EMBL" id="PWA20493.1"/>
    </source>
</evidence>
<feature type="region of interest" description="Disordered" evidence="12">
    <location>
        <begin position="1"/>
        <end position="26"/>
    </location>
</feature>
<dbReference type="EMBL" id="NHOQ01001971">
    <property type="protein sequence ID" value="PWA20493.1"/>
    <property type="molecule type" value="Genomic_DNA"/>
</dbReference>
<evidence type="ECO:0000256" key="8">
    <source>
        <dbReference type="ARBA" id="ARBA00023125"/>
    </source>
</evidence>
<keyword evidence="6" id="KW-0862">Zinc</keyword>
<dbReference type="GO" id="GO:0000978">
    <property type="term" value="F:RNA polymerase II cis-regulatory region sequence-specific DNA binding"/>
    <property type="evidence" value="ECO:0007669"/>
    <property type="project" value="TreeGrafter"/>
</dbReference>
<dbReference type="SUPFAM" id="SSF57667">
    <property type="entry name" value="beta-beta-alpha zinc fingers"/>
    <property type="match status" value="4"/>
</dbReference>
<dbReference type="GO" id="GO:0006357">
    <property type="term" value="P:regulation of transcription by RNA polymerase II"/>
    <property type="evidence" value="ECO:0007669"/>
    <property type="project" value="TreeGrafter"/>
</dbReference>
<name>A0A315VMP9_GAMAF</name>
<dbReference type="Proteomes" id="UP000250572">
    <property type="component" value="Unassembled WGS sequence"/>
</dbReference>